<organism evidence="1 2">
    <name type="scientific">Peptoclostridium acidaminophilum DSM 3953</name>
    <dbReference type="NCBI Taxonomy" id="1286171"/>
    <lineage>
        <taxon>Bacteria</taxon>
        <taxon>Bacillati</taxon>
        <taxon>Bacillota</taxon>
        <taxon>Clostridia</taxon>
        <taxon>Peptostreptococcales</taxon>
        <taxon>Peptoclostridiaceae</taxon>
        <taxon>Peptoclostridium</taxon>
    </lineage>
</organism>
<accession>W8T7H7</accession>
<sequence length="42" mass="5010">MNEKSFEIFSSRTFFMSFNSPRTLSEEMNEKKQQIFSLLSLV</sequence>
<evidence type="ECO:0000313" key="1">
    <source>
        <dbReference type="EMBL" id="AHM57659.1"/>
    </source>
</evidence>
<geneLocation type="plasmid" evidence="1 2">
    <name>EAL2_808p</name>
</geneLocation>
<gene>
    <name evidence="1" type="ORF">EAL2_808p01540</name>
</gene>
<dbReference type="HOGENOM" id="CLU_3251630_0_0_9"/>
<dbReference type="Proteomes" id="UP000019591">
    <property type="component" value="Plasmid EAL2_808p"/>
</dbReference>
<evidence type="ECO:0000313" key="2">
    <source>
        <dbReference type="Proteomes" id="UP000019591"/>
    </source>
</evidence>
<dbReference type="KEGG" id="eac:EAL2_808p01540"/>
<reference evidence="1 2" key="1">
    <citation type="journal article" date="2014" name="Genome Announc.">
        <title>Complete Genome Sequence of Amino Acid-Utilizing Eubacterium acidaminophilum al-2 (DSM 3953).</title>
        <authorList>
            <person name="Poehlein A."/>
            <person name="Andreesen J.R."/>
            <person name="Daniel R."/>
        </authorList>
    </citation>
    <scope>NUCLEOTIDE SEQUENCE [LARGE SCALE GENOMIC DNA]</scope>
    <source>
        <strain evidence="1 2">DSM 3953</strain>
        <plasmid evidence="2">Plasmid EAL2_808p</plasmid>
    </source>
</reference>
<proteinExistence type="predicted"/>
<keyword evidence="2" id="KW-1185">Reference proteome</keyword>
<dbReference type="EMBL" id="CP007453">
    <property type="protein sequence ID" value="AHM57659.1"/>
    <property type="molecule type" value="Genomic_DNA"/>
</dbReference>
<keyword evidence="1" id="KW-0614">Plasmid</keyword>
<name>W8T7H7_PEPAC</name>
<dbReference type="AlphaFoldDB" id="W8T7H7"/>
<protein>
    <submittedName>
        <fullName evidence="1">Uncharacterized protein</fullName>
    </submittedName>
</protein>